<feature type="region of interest" description="Disordered" evidence="1">
    <location>
        <begin position="1"/>
        <end position="20"/>
    </location>
</feature>
<proteinExistence type="predicted"/>
<sequence length="162" mass="18399">MGPDPEKLINRDNSFDTGDYVINNQLDDEMDIEENQMNDGYFMLNDQDQQHIPANDDDSDESEDDEEMNEYSFPENNQESPVNAPNVPIIRSSSTELVTDVWNNSTSSSNIEITNEKSEQITQIMSKITLPNAPAWLNEINPENILDRIKNKNKGNSSDANK</sequence>
<feature type="region of interest" description="Disordered" evidence="1">
    <location>
        <begin position="43"/>
        <end position="87"/>
    </location>
</feature>
<dbReference type="OrthoDB" id="5593200at2759"/>
<feature type="compositionally biased region" description="Basic and acidic residues" evidence="1">
    <location>
        <begin position="1"/>
        <end position="14"/>
    </location>
</feature>
<dbReference type="Proteomes" id="UP001153620">
    <property type="component" value="Chromosome 2"/>
</dbReference>
<gene>
    <name evidence="2" type="ORF">CHIRRI_LOCUS6506</name>
</gene>
<reference evidence="2" key="2">
    <citation type="submission" date="2022-10" db="EMBL/GenBank/DDBJ databases">
        <authorList>
            <consortium name="ENA_rothamsted_submissions"/>
            <consortium name="culmorum"/>
            <person name="King R."/>
        </authorList>
    </citation>
    <scope>NUCLEOTIDE SEQUENCE</scope>
</reference>
<feature type="compositionally biased region" description="Polar residues" evidence="1">
    <location>
        <begin position="74"/>
        <end position="83"/>
    </location>
</feature>
<dbReference type="AlphaFoldDB" id="A0A9N9RV21"/>
<protein>
    <recommendedName>
        <fullName evidence="4">Male-enhanced antigen 1</fullName>
    </recommendedName>
</protein>
<reference evidence="2" key="1">
    <citation type="submission" date="2022-01" db="EMBL/GenBank/DDBJ databases">
        <authorList>
            <person name="King R."/>
        </authorList>
    </citation>
    <scope>NUCLEOTIDE SEQUENCE</scope>
</reference>
<accession>A0A9N9RV21</accession>
<keyword evidence="3" id="KW-1185">Reference proteome</keyword>
<dbReference type="Pfam" id="PF06910">
    <property type="entry name" value="MEA1"/>
    <property type="match status" value="1"/>
</dbReference>
<evidence type="ECO:0000313" key="3">
    <source>
        <dbReference type="Proteomes" id="UP001153620"/>
    </source>
</evidence>
<organism evidence="2 3">
    <name type="scientific">Chironomus riparius</name>
    <dbReference type="NCBI Taxonomy" id="315576"/>
    <lineage>
        <taxon>Eukaryota</taxon>
        <taxon>Metazoa</taxon>
        <taxon>Ecdysozoa</taxon>
        <taxon>Arthropoda</taxon>
        <taxon>Hexapoda</taxon>
        <taxon>Insecta</taxon>
        <taxon>Pterygota</taxon>
        <taxon>Neoptera</taxon>
        <taxon>Endopterygota</taxon>
        <taxon>Diptera</taxon>
        <taxon>Nematocera</taxon>
        <taxon>Chironomoidea</taxon>
        <taxon>Chironomidae</taxon>
        <taxon>Chironominae</taxon>
        <taxon>Chironomus</taxon>
    </lineage>
</organism>
<name>A0A9N9RV21_9DIPT</name>
<dbReference type="EMBL" id="OU895878">
    <property type="protein sequence ID" value="CAG9803608.1"/>
    <property type="molecule type" value="Genomic_DNA"/>
</dbReference>
<feature type="compositionally biased region" description="Acidic residues" evidence="1">
    <location>
        <begin position="55"/>
        <end position="69"/>
    </location>
</feature>
<evidence type="ECO:0000313" key="2">
    <source>
        <dbReference type="EMBL" id="CAG9803608.1"/>
    </source>
</evidence>
<evidence type="ECO:0000256" key="1">
    <source>
        <dbReference type="SAM" id="MobiDB-lite"/>
    </source>
</evidence>
<evidence type="ECO:0008006" key="4">
    <source>
        <dbReference type="Google" id="ProtNLM"/>
    </source>
</evidence>